<dbReference type="Proteomes" id="UP000018009">
    <property type="component" value="Unassembled WGS sequence"/>
</dbReference>
<dbReference type="AlphaFoldDB" id="R6JU14"/>
<proteinExistence type="predicted"/>
<name>R6JU14_9FIRM</name>
<evidence type="ECO:0000313" key="2">
    <source>
        <dbReference type="Proteomes" id="UP000018009"/>
    </source>
</evidence>
<evidence type="ECO:0000313" key="1">
    <source>
        <dbReference type="EMBL" id="CDB62279.1"/>
    </source>
</evidence>
<accession>R6JU14</accession>
<dbReference type="EMBL" id="CBDY010000144">
    <property type="protein sequence ID" value="CDB62279.1"/>
    <property type="molecule type" value="Genomic_DNA"/>
</dbReference>
<organism evidence="1 2">
    <name type="scientific">[Clostridium] clostridioforme CAG:132</name>
    <dbReference type="NCBI Taxonomy" id="1263065"/>
    <lineage>
        <taxon>Bacteria</taxon>
        <taxon>Bacillati</taxon>
        <taxon>Bacillota</taxon>
        <taxon>Clostridia</taxon>
        <taxon>Lachnospirales</taxon>
        <taxon>Lachnospiraceae</taxon>
        <taxon>Enterocloster</taxon>
    </lineage>
</organism>
<gene>
    <name evidence="1" type="ORF">BN486_02404</name>
</gene>
<protein>
    <submittedName>
        <fullName evidence="1">Uncharacterized protein</fullName>
    </submittedName>
</protein>
<sequence length="312" mass="34896">MLDLQVLRICQVFNMEVLLHFLDALFCQVYYLILFIHNEIACLLNLLAHDGVDLGEFLGYGTSLQLAGQYIAHLIQLGGLAALSGNDKRRPGLVNQHGVNLIDDTVIQVAQHQLLLINGHVIAQVIESQLIICHVSNVAGICLLTLFTCHVVQYNAHGHAQESVHLTHPLGVTLCQIVIDRYDLDALSLQCIQVCGTGGYQSLTFTSTHLGNTALMQYDTADQLYREMLHIQSSSCRLTDSGKRLRQNVIQRCALCKPFSKDSGLVTQFLIRHGHHLGTQRFNLCHDWPYHLQFSFTVSPEHLFNQVHGILS</sequence>
<comment type="caution">
    <text evidence="1">The sequence shown here is derived from an EMBL/GenBank/DDBJ whole genome shotgun (WGS) entry which is preliminary data.</text>
</comment>
<reference evidence="1" key="1">
    <citation type="submission" date="2012-11" db="EMBL/GenBank/DDBJ databases">
        <title>Dependencies among metagenomic species, viruses, plasmids and units of genetic variation.</title>
        <authorList>
            <person name="Nielsen H.B."/>
            <person name="Almeida M."/>
            <person name="Juncker A.S."/>
            <person name="Rasmussen S."/>
            <person name="Li J."/>
            <person name="Sunagawa S."/>
            <person name="Plichta D."/>
            <person name="Gautier L."/>
            <person name="Le Chatelier E."/>
            <person name="Peletier E."/>
            <person name="Bonde I."/>
            <person name="Nielsen T."/>
            <person name="Manichanh C."/>
            <person name="Arumugam M."/>
            <person name="Batto J."/>
            <person name="Santos M.B.Q.D."/>
            <person name="Blom N."/>
            <person name="Borruel N."/>
            <person name="Burgdorf K.S."/>
            <person name="Boumezbeur F."/>
            <person name="Casellas F."/>
            <person name="Dore J."/>
            <person name="Guarner F."/>
            <person name="Hansen T."/>
            <person name="Hildebrand F."/>
            <person name="Kaas R.S."/>
            <person name="Kennedy S."/>
            <person name="Kristiansen K."/>
            <person name="Kultima J.R."/>
            <person name="Leonard P."/>
            <person name="Levenez F."/>
            <person name="Lund O."/>
            <person name="Moumen B."/>
            <person name="Le Paslier D."/>
            <person name="Pons N."/>
            <person name="Pedersen O."/>
            <person name="Prifti E."/>
            <person name="Qin J."/>
            <person name="Raes J."/>
            <person name="Tap J."/>
            <person name="Tims S."/>
            <person name="Ussery D.W."/>
            <person name="Yamada T."/>
            <person name="MetaHit consortium"/>
            <person name="Renault P."/>
            <person name="Sicheritz-Ponten T."/>
            <person name="Bork P."/>
            <person name="Wang J."/>
            <person name="Brunak S."/>
            <person name="Ehrlich S.D."/>
        </authorList>
    </citation>
    <scope>NUCLEOTIDE SEQUENCE [LARGE SCALE GENOMIC DNA]</scope>
</reference>